<gene>
    <name evidence="2" type="ORF">SMACR_07492</name>
</gene>
<feature type="region of interest" description="Disordered" evidence="1">
    <location>
        <begin position="1"/>
        <end position="25"/>
    </location>
</feature>
<evidence type="ECO:0000313" key="3">
    <source>
        <dbReference type="Proteomes" id="UP000433876"/>
    </source>
</evidence>
<evidence type="ECO:0000313" key="2">
    <source>
        <dbReference type="EMBL" id="KAA8632548.1"/>
    </source>
</evidence>
<organism evidence="2 3">
    <name type="scientific">Sordaria macrospora</name>
    <dbReference type="NCBI Taxonomy" id="5147"/>
    <lineage>
        <taxon>Eukaryota</taxon>
        <taxon>Fungi</taxon>
        <taxon>Dikarya</taxon>
        <taxon>Ascomycota</taxon>
        <taxon>Pezizomycotina</taxon>
        <taxon>Sordariomycetes</taxon>
        <taxon>Sordariomycetidae</taxon>
        <taxon>Sordariales</taxon>
        <taxon>Sordariaceae</taxon>
        <taxon>Sordaria</taxon>
    </lineage>
</organism>
<reference evidence="2 3" key="1">
    <citation type="submission" date="2017-07" db="EMBL/GenBank/DDBJ databases">
        <title>Genome sequence of the Sordaria macrospora wild type strain R19027.</title>
        <authorList>
            <person name="Nowrousian M."/>
            <person name="Teichert I."/>
            <person name="Kueck U."/>
        </authorList>
    </citation>
    <scope>NUCLEOTIDE SEQUENCE [LARGE SCALE GENOMIC DNA]</scope>
    <source>
        <strain evidence="2 3">R19027</strain>
        <tissue evidence="2">Mycelium</tissue>
    </source>
</reference>
<protein>
    <submittedName>
        <fullName evidence="2">Uncharacterized protein</fullName>
    </submittedName>
</protein>
<sequence length="67" mass="7832">MAPNVTMRAQRSIKKKAKTARTELERSRHQYRVDNLEDIRNRASIKRHREMASREIQKAIEGGEAGR</sequence>
<dbReference type="EMBL" id="NMPR01000053">
    <property type="protein sequence ID" value="KAA8632548.1"/>
    <property type="molecule type" value="Genomic_DNA"/>
</dbReference>
<accession>A0A8S8ZSW3</accession>
<evidence type="ECO:0000256" key="1">
    <source>
        <dbReference type="SAM" id="MobiDB-lite"/>
    </source>
</evidence>
<dbReference type="Proteomes" id="UP000433876">
    <property type="component" value="Unassembled WGS sequence"/>
</dbReference>
<comment type="caution">
    <text evidence="2">The sequence shown here is derived from an EMBL/GenBank/DDBJ whole genome shotgun (WGS) entry which is preliminary data.</text>
</comment>
<proteinExistence type="predicted"/>
<name>A0A8S8ZSW3_SORMA</name>
<dbReference type="VEuPathDB" id="FungiDB:SMAC_07492"/>
<dbReference type="AlphaFoldDB" id="A0A8S8ZSW3"/>